<feature type="compositionally biased region" description="Low complexity" evidence="4">
    <location>
        <begin position="253"/>
        <end position="267"/>
    </location>
</feature>
<dbReference type="GeneID" id="60750837"/>
<dbReference type="AlphaFoldDB" id="A0ABD7V4U2"/>
<accession>A0ABD7V4U2</accession>
<dbReference type="Proteomes" id="UP000360750">
    <property type="component" value="Unassembled WGS sequence"/>
</dbReference>
<feature type="compositionally biased region" description="Gly residues" evidence="4">
    <location>
        <begin position="242"/>
        <end position="251"/>
    </location>
</feature>
<feature type="domain" description="HTH gntR-type" evidence="5">
    <location>
        <begin position="9"/>
        <end position="77"/>
    </location>
</feature>
<reference evidence="6 7" key="1">
    <citation type="submission" date="2019-02" db="EMBL/GenBank/DDBJ databases">
        <authorList>
            <consortium name="Pathogen Informatics"/>
        </authorList>
    </citation>
    <scope>NUCLEOTIDE SEQUENCE [LARGE SCALE GENOMIC DNA]</scope>
    <source>
        <strain evidence="6 7">3012STDY6756503</strain>
    </source>
</reference>
<dbReference type="RefSeq" id="WP_131734677.1">
    <property type="nucleotide sequence ID" value="NZ_CAACYD010000007.1"/>
</dbReference>
<evidence type="ECO:0000256" key="3">
    <source>
        <dbReference type="ARBA" id="ARBA00023163"/>
    </source>
</evidence>
<dbReference type="InterPro" id="IPR008920">
    <property type="entry name" value="TF_FadR/GntR_C"/>
</dbReference>
<evidence type="ECO:0000313" key="7">
    <source>
        <dbReference type="Proteomes" id="UP000360750"/>
    </source>
</evidence>
<dbReference type="EMBL" id="CAACYD010000007">
    <property type="protein sequence ID" value="VFA89284.1"/>
    <property type="molecule type" value="Genomic_DNA"/>
</dbReference>
<dbReference type="PRINTS" id="PR00035">
    <property type="entry name" value="HTHGNTR"/>
</dbReference>
<keyword evidence="1" id="KW-0805">Transcription regulation</keyword>
<evidence type="ECO:0000259" key="5">
    <source>
        <dbReference type="PROSITE" id="PS50949"/>
    </source>
</evidence>
<dbReference type="GO" id="GO:0003677">
    <property type="term" value="F:DNA binding"/>
    <property type="evidence" value="ECO:0007669"/>
    <property type="project" value="UniProtKB-KW"/>
</dbReference>
<dbReference type="Gene3D" id="1.10.10.10">
    <property type="entry name" value="Winged helix-like DNA-binding domain superfamily/Winged helix DNA-binding domain"/>
    <property type="match status" value="1"/>
</dbReference>
<keyword evidence="3" id="KW-0804">Transcription</keyword>
<dbReference type="CDD" id="cd07377">
    <property type="entry name" value="WHTH_GntR"/>
    <property type="match status" value="1"/>
</dbReference>
<proteinExistence type="predicted"/>
<comment type="caution">
    <text evidence="6">The sequence shown here is derived from an EMBL/GenBank/DDBJ whole genome shotgun (WGS) entry which is preliminary data.</text>
</comment>
<dbReference type="InterPro" id="IPR036388">
    <property type="entry name" value="WH-like_DNA-bd_sf"/>
</dbReference>
<dbReference type="SMART" id="SM00345">
    <property type="entry name" value="HTH_GNTR"/>
    <property type="match status" value="1"/>
</dbReference>
<dbReference type="InterPro" id="IPR036390">
    <property type="entry name" value="WH_DNA-bd_sf"/>
</dbReference>
<dbReference type="SMART" id="SM00895">
    <property type="entry name" value="FCD"/>
    <property type="match status" value="1"/>
</dbReference>
<evidence type="ECO:0000256" key="1">
    <source>
        <dbReference type="ARBA" id="ARBA00023015"/>
    </source>
</evidence>
<dbReference type="InterPro" id="IPR011711">
    <property type="entry name" value="GntR_C"/>
</dbReference>
<dbReference type="PROSITE" id="PS50949">
    <property type="entry name" value="HTH_GNTR"/>
    <property type="match status" value="1"/>
</dbReference>
<gene>
    <name evidence="6" type="primary">fadR_3</name>
    <name evidence="6" type="ORF">NCTC8139_02846</name>
</gene>
<dbReference type="Pfam" id="PF00392">
    <property type="entry name" value="GntR"/>
    <property type="match status" value="1"/>
</dbReference>
<dbReference type="Gene3D" id="1.20.120.530">
    <property type="entry name" value="GntR ligand-binding domain-like"/>
    <property type="match status" value="1"/>
</dbReference>
<organism evidence="6 7">
    <name type="scientific">Gordonia paraffinivorans</name>
    <dbReference type="NCBI Taxonomy" id="175628"/>
    <lineage>
        <taxon>Bacteria</taxon>
        <taxon>Bacillati</taxon>
        <taxon>Actinomycetota</taxon>
        <taxon>Actinomycetes</taxon>
        <taxon>Mycobacteriales</taxon>
        <taxon>Gordoniaceae</taxon>
        <taxon>Gordonia</taxon>
    </lineage>
</organism>
<dbReference type="InterPro" id="IPR000524">
    <property type="entry name" value="Tscrpt_reg_HTH_GntR"/>
</dbReference>
<dbReference type="SUPFAM" id="SSF48008">
    <property type="entry name" value="GntR ligand-binding domain-like"/>
    <property type="match status" value="1"/>
</dbReference>
<dbReference type="SUPFAM" id="SSF46785">
    <property type="entry name" value="Winged helix' DNA-binding domain"/>
    <property type="match status" value="1"/>
</dbReference>
<dbReference type="PANTHER" id="PTHR43537">
    <property type="entry name" value="TRANSCRIPTIONAL REGULATOR, GNTR FAMILY"/>
    <property type="match status" value="1"/>
</dbReference>
<dbReference type="Pfam" id="PF07729">
    <property type="entry name" value="FCD"/>
    <property type="match status" value="1"/>
</dbReference>
<feature type="region of interest" description="Disordered" evidence="4">
    <location>
        <begin position="241"/>
        <end position="267"/>
    </location>
</feature>
<sequence length="267" mass="27397">MPFEPISQQSAPEAVFEQIVEGVLSGDLPAGHTLPSERELARMLGVSRPTVREALKRVAAAGLVTIRQGDGARVRDVARSGGLDLLPRLLIRNGELAPDVARSIVEARAAVGPHVAGLAAQRITDDGLALLASIVDDLAAEPDPVGQQVVALEFWSAVVDAADSIAFRLMYNSLRAAYEPALPALGAVLEPEVGNIDGYRALVDALRTGDPERAEGAARTLLEPATAALLDLCRALADAGRDGAGAAGAGVTGSENGSGSTDSGDGD</sequence>
<protein>
    <submittedName>
        <fullName evidence="6">Fatty acid metabolism regulator protein</fullName>
    </submittedName>
</protein>
<name>A0ABD7V4U2_9ACTN</name>
<evidence type="ECO:0000256" key="4">
    <source>
        <dbReference type="SAM" id="MobiDB-lite"/>
    </source>
</evidence>
<evidence type="ECO:0000313" key="6">
    <source>
        <dbReference type="EMBL" id="VFA89284.1"/>
    </source>
</evidence>
<keyword evidence="2" id="KW-0238">DNA-binding</keyword>
<dbReference type="PANTHER" id="PTHR43537:SF24">
    <property type="entry name" value="GLUCONATE OPERON TRANSCRIPTIONAL REPRESSOR"/>
    <property type="match status" value="1"/>
</dbReference>
<evidence type="ECO:0000256" key="2">
    <source>
        <dbReference type="ARBA" id="ARBA00023125"/>
    </source>
</evidence>